<sequence length="221" mass="24731">MEKQFSEKRIKLIIGLGNPGPEYENTYHNAGKLMVDYMLEICALKDSVLASGFRKQASASCFEISACGKVNLAKTLTYMNESGKAVKLAMKSLKVNTDSLMIAHDDSDIELGKYKISFGSGPAGHRGAQSVIESLGTKNFWRLRIGIRQNADKCGLKQQISAYNISVNQRKNPRKSAAFRMKASEFVLKKITVADRELMRSAFEKAYKEIFRYLTLKLIAK</sequence>
<reference evidence="4 5" key="1">
    <citation type="journal article" date="2016" name="Nat. Commun.">
        <title>Thousands of microbial genomes shed light on interconnected biogeochemical processes in an aquifer system.</title>
        <authorList>
            <person name="Anantharaman K."/>
            <person name="Brown C.T."/>
            <person name="Hug L.A."/>
            <person name="Sharon I."/>
            <person name="Castelle C.J."/>
            <person name="Probst A.J."/>
            <person name="Thomas B.C."/>
            <person name="Singh A."/>
            <person name="Wilkins M.J."/>
            <person name="Karaoz U."/>
            <person name="Brodie E.L."/>
            <person name="Williams K.H."/>
            <person name="Hubbard S.S."/>
            <person name="Banfield J.F."/>
        </authorList>
    </citation>
    <scope>NUCLEOTIDE SEQUENCE [LARGE SCALE GENOMIC DNA]</scope>
</reference>
<dbReference type="EMBL" id="MHKZ01000001">
    <property type="protein sequence ID" value="OGZ01279.1"/>
    <property type="molecule type" value="Genomic_DNA"/>
</dbReference>
<evidence type="ECO:0000256" key="1">
    <source>
        <dbReference type="ARBA" id="ARBA00022555"/>
    </source>
</evidence>
<dbReference type="Pfam" id="PF01195">
    <property type="entry name" value="Pept_tRNA_hydro"/>
    <property type="match status" value="1"/>
</dbReference>
<dbReference type="NCBIfam" id="TIGR00447">
    <property type="entry name" value="pth"/>
    <property type="match status" value="1"/>
</dbReference>
<comment type="caution">
    <text evidence="4">The sequence shown here is derived from an EMBL/GenBank/DDBJ whole genome shotgun (WGS) entry which is preliminary data.</text>
</comment>
<dbReference type="GO" id="GO:0000049">
    <property type="term" value="F:tRNA binding"/>
    <property type="evidence" value="ECO:0007669"/>
    <property type="project" value="UniProtKB-KW"/>
</dbReference>
<dbReference type="AlphaFoldDB" id="A0A1G2CIT2"/>
<keyword evidence="3" id="KW-0694">RNA-binding</keyword>
<dbReference type="GO" id="GO:0004045">
    <property type="term" value="F:peptidyl-tRNA hydrolase activity"/>
    <property type="evidence" value="ECO:0007669"/>
    <property type="project" value="InterPro"/>
</dbReference>
<evidence type="ECO:0000256" key="3">
    <source>
        <dbReference type="ARBA" id="ARBA00022884"/>
    </source>
</evidence>
<dbReference type="SUPFAM" id="SSF53178">
    <property type="entry name" value="Peptidyl-tRNA hydrolase-like"/>
    <property type="match status" value="1"/>
</dbReference>
<dbReference type="InterPro" id="IPR036416">
    <property type="entry name" value="Pept_tRNA_hydro_sf"/>
</dbReference>
<evidence type="ECO:0008006" key="6">
    <source>
        <dbReference type="Google" id="ProtNLM"/>
    </source>
</evidence>
<evidence type="ECO:0000313" key="4">
    <source>
        <dbReference type="EMBL" id="OGZ01279.1"/>
    </source>
</evidence>
<dbReference type="PANTHER" id="PTHR17224">
    <property type="entry name" value="PEPTIDYL-TRNA HYDROLASE"/>
    <property type="match status" value="1"/>
</dbReference>
<dbReference type="CDD" id="cd00462">
    <property type="entry name" value="PTH"/>
    <property type="match status" value="1"/>
</dbReference>
<name>A0A1G2CIT2_9BACT</name>
<gene>
    <name evidence="4" type="ORF">A3B13_03240</name>
</gene>
<dbReference type="InterPro" id="IPR001328">
    <property type="entry name" value="Pept_tRNA_hydro"/>
</dbReference>
<proteinExistence type="predicted"/>
<protein>
    <recommendedName>
        <fullName evidence="6">Aminoacyl-tRNA hydrolase</fullName>
    </recommendedName>
</protein>
<keyword evidence="2" id="KW-0378">Hydrolase</keyword>
<evidence type="ECO:0000256" key="2">
    <source>
        <dbReference type="ARBA" id="ARBA00022801"/>
    </source>
</evidence>
<organism evidence="4 5">
    <name type="scientific">Candidatus Liptonbacteria bacterium RIFCSPLOWO2_01_FULL_45_15</name>
    <dbReference type="NCBI Taxonomy" id="1798649"/>
    <lineage>
        <taxon>Bacteria</taxon>
        <taxon>Candidatus Liptoniibacteriota</taxon>
    </lineage>
</organism>
<dbReference type="STRING" id="1798649.A3B13_03240"/>
<dbReference type="Proteomes" id="UP000176287">
    <property type="component" value="Unassembled WGS sequence"/>
</dbReference>
<dbReference type="Gene3D" id="3.40.50.1470">
    <property type="entry name" value="Peptidyl-tRNA hydrolase"/>
    <property type="match status" value="1"/>
</dbReference>
<evidence type="ECO:0000313" key="5">
    <source>
        <dbReference type="Proteomes" id="UP000176287"/>
    </source>
</evidence>
<dbReference type="PANTHER" id="PTHR17224:SF1">
    <property type="entry name" value="PEPTIDYL-TRNA HYDROLASE"/>
    <property type="match status" value="1"/>
</dbReference>
<accession>A0A1G2CIT2</accession>
<keyword evidence="1" id="KW-0820">tRNA-binding</keyword>